<organism evidence="7 8">
    <name type="scientific">Photobacterium profundum 3TCK</name>
    <dbReference type="NCBI Taxonomy" id="314280"/>
    <lineage>
        <taxon>Bacteria</taxon>
        <taxon>Pseudomonadati</taxon>
        <taxon>Pseudomonadota</taxon>
        <taxon>Gammaproteobacteria</taxon>
        <taxon>Vibrionales</taxon>
        <taxon>Vibrionaceae</taxon>
        <taxon>Photobacterium</taxon>
    </lineage>
</organism>
<feature type="transmembrane region" description="Helical" evidence="5">
    <location>
        <begin position="179"/>
        <end position="197"/>
    </location>
</feature>
<protein>
    <recommendedName>
        <fullName evidence="6">EamA domain-containing protein</fullName>
    </recommendedName>
</protein>
<dbReference type="SUPFAM" id="SSF103481">
    <property type="entry name" value="Multidrug resistance efflux transporter EmrE"/>
    <property type="match status" value="2"/>
</dbReference>
<dbReference type="GO" id="GO:0016020">
    <property type="term" value="C:membrane"/>
    <property type="evidence" value="ECO:0007669"/>
    <property type="project" value="UniProtKB-SubCell"/>
</dbReference>
<dbReference type="PANTHER" id="PTHR22911:SF6">
    <property type="entry name" value="SOLUTE CARRIER FAMILY 35 MEMBER G1"/>
    <property type="match status" value="1"/>
</dbReference>
<accession>Q1ZBC3</accession>
<keyword evidence="2 5" id="KW-0812">Transmembrane</keyword>
<evidence type="ECO:0000256" key="2">
    <source>
        <dbReference type="ARBA" id="ARBA00022692"/>
    </source>
</evidence>
<evidence type="ECO:0000256" key="4">
    <source>
        <dbReference type="ARBA" id="ARBA00023136"/>
    </source>
</evidence>
<feature type="transmembrane region" description="Helical" evidence="5">
    <location>
        <begin position="249"/>
        <end position="267"/>
    </location>
</feature>
<feature type="transmembrane region" description="Helical" evidence="5">
    <location>
        <begin position="39"/>
        <end position="60"/>
    </location>
</feature>
<keyword evidence="4 5" id="KW-0472">Membrane</keyword>
<feature type="transmembrane region" description="Helical" evidence="5">
    <location>
        <begin position="92"/>
        <end position="109"/>
    </location>
</feature>
<evidence type="ECO:0000256" key="3">
    <source>
        <dbReference type="ARBA" id="ARBA00022989"/>
    </source>
</evidence>
<comment type="subcellular location">
    <subcellularLocation>
        <location evidence="1">Membrane</location>
        <topology evidence="1">Multi-pass membrane protein</topology>
    </subcellularLocation>
</comment>
<sequence length="307" mass="33987">MITDSRPVIFMLISTFSLSLNSLLAKFLSESLSIEMLSFLRFLLPAVLLLWLMALTKWAVPDRKMWQALGVRAFCIAASQLCFLFAINRLSLVETVVLFSTGPLFIPLLEKLLFKIQIKNTTLINLAITFTGVLLMADGTSGIELKPELLVGLGAGVFNAGSQVSLYRVSKGSLSPIALNAWGFLLAAVIILPVAIFQTDALMLQQTVNNMTNIQTLLFPMLILLAVCIVNTQVFRVKAYQLSSSSSQLAPLIFTNLIFSFVWQIIFFNQSLEWNKVTGISLIIIATLLNTSLPLIVRKIRAQLIEN</sequence>
<evidence type="ECO:0000313" key="7">
    <source>
        <dbReference type="EMBL" id="EAS45219.1"/>
    </source>
</evidence>
<evidence type="ECO:0000256" key="1">
    <source>
        <dbReference type="ARBA" id="ARBA00004141"/>
    </source>
</evidence>
<name>Q1ZBC3_9GAMM</name>
<evidence type="ECO:0000259" key="6">
    <source>
        <dbReference type="Pfam" id="PF00892"/>
    </source>
</evidence>
<dbReference type="OrthoDB" id="6019878at2"/>
<evidence type="ECO:0000256" key="5">
    <source>
        <dbReference type="SAM" id="Phobius"/>
    </source>
</evidence>
<keyword evidence="3 5" id="KW-1133">Transmembrane helix</keyword>
<comment type="caution">
    <text evidence="7">The sequence shown here is derived from an EMBL/GenBank/DDBJ whole genome shotgun (WGS) entry which is preliminary data.</text>
</comment>
<dbReference type="Pfam" id="PF00892">
    <property type="entry name" value="EamA"/>
    <property type="match status" value="2"/>
</dbReference>
<dbReference type="Proteomes" id="UP000003789">
    <property type="component" value="Unassembled WGS sequence"/>
</dbReference>
<dbReference type="PANTHER" id="PTHR22911">
    <property type="entry name" value="ACYL-MALONYL CONDENSING ENZYME-RELATED"/>
    <property type="match status" value="1"/>
</dbReference>
<feature type="transmembrane region" description="Helical" evidence="5">
    <location>
        <begin position="69"/>
        <end position="86"/>
    </location>
</feature>
<feature type="transmembrane region" description="Helical" evidence="5">
    <location>
        <begin position="7"/>
        <end position="27"/>
    </location>
</feature>
<dbReference type="HOGENOM" id="CLU_032828_0_2_6"/>
<dbReference type="InterPro" id="IPR037185">
    <property type="entry name" value="EmrE-like"/>
</dbReference>
<proteinExistence type="predicted"/>
<feature type="transmembrane region" description="Helical" evidence="5">
    <location>
        <begin position="149"/>
        <end position="167"/>
    </location>
</feature>
<feature type="transmembrane region" description="Helical" evidence="5">
    <location>
        <begin position="121"/>
        <end position="137"/>
    </location>
</feature>
<feature type="domain" description="EamA" evidence="6">
    <location>
        <begin position="149"/>
        <end position="290"/>
    </location>
</feature>
<gene>
    <name evidence="7" type="ORF">P3TCK_02561</name>
</gene>
<feature type="transmembrane region" description="Helical" evidence="5">
    <location>
        <begin position="217"/>
        <end position="237"/>
    </location>
</feature>
<dbReference type="EMBL" id="AAPH01000001">
    <property type="protein sequence ID" value="EAS45219.1"/>
    <property type="molecule type" value="Genomic_DNA"/>
</dbReference>
<feature type="domain" description="EamA" evidence="6">
    <location>
        <begin position="8"/>
        <end position="136"/>
    </location>
</feature>
<reference evidence="7 8" key="1">
    <citation type="submission" date="2006-03" db="EMBL/GenBank/DDBJ databases">
        <authorList>
            <person name="Bartlett D.H."/>
            <person name="Valle G."/>
            <person name="Lauro F.M."/>
            <person name="Vezzi A."/>
            <person name="Simonato F."/>
            <person name="Eloe E."/>
            <person name="Vitulo N."/>
            <person name="Stratton T.K."/>
            <person name="D'angelo M."/>
            <person name="Ferriera S."/>
            <person name="Johnson J."/>
            <person name="Kravitz S."/>
            <person name="Beeson K."/>
            <person name="Sutton G."/>
            <person name="Rogers Y."/>
            <person name="Friedman R."/>
            <person name="Frazier M."/>
            <person name="Venter J.C."/>
        </authorList>
    </citation>
    <scope>NUCLEOTIDE SEQUENCE [LARGE SCALE GENOMIC DNA]</scope>
    <source>
        <strain evidence="7 8">3TCK</strain>
    </source>
</reference>
<dbReference type="InterPro" id="IPR000620">
    <property type="entry name" value="EamA_dom"/>
</dbReference>
<evidence type="ECO:0000313" key="8">
    <source>
        <dbReference type="Proteomes" id="UP000003789"/>
    </source>
</evidence>
<feature type="transmembrane region" description="Helical" evidence="5">
    <location>
        <begin position="279"/>
        <end position="297"/>
    </location>
</feature>
<dbReference type="AlphaFoldDB" id="Q1ZBC3"/>